<proteinExistence type="predicted"/>
<evidence type="ECO:0000313" key="4">
    <source>
        <dbReference type="RefSeq" id="XP_017775116.1"/>
    </source>
</evidence>
<protein>
    <submittedName>
        <fullName evidence="4">Extensin-like isoform X1</fullName>
    </submittedName>
</protein>
<keyword evidence="2" id="KW-1133">Transmembrane helix</keyword>
<sequence>MYSMGYHLGVEMMEVYITILIIVTICILFSVCGWCCKRHKQGIVYGYTQQAVPTTNQNIVIQSSTTVPPYPTDVRHPTPHVIQPPAPGFSVPPSNMYPPNTAPGFYFPPQMGMPMGGGYPPAAGFMPTNAYPPPAMNNHSAPPPSYTEAVGSGGMPHPNPIPTNEMYAKQMPYNPNYS</sequence>
<accession>A0ABM1MKL6</accession>
<gene>
    <name evidence="4" type="primary">LOC108561607</name>
</gene>
<name>A0ABM1MKL6_NICVS</name>
<feature type="transmembrane region" description="Helical" evidence="2">
    <location>
        <begin position="15"/>
        <end position="36"/>
    </location>
</feature>
<evidence type="ECO:0000256" key="1">
    <source>
        <dbReference type="SAM" id="MobiDB-lite"/>
    </source>
</evidence>
<feature type="region of interest" description="Disordered" evidence="1">
    <location>
        <begin position="143"/>
        <end position="168"/>
    </location>
</feature>
<reference evidence="4" key="1">
    <citation type="submission" date="2025-08" db="UniProtKB">
        <authorList>
            <consortium name="RefSeq"/>
        </authorList>
    </citation>
    <scope>IDENTIFICATION</scope>
    <source>
        <tissue evidence="4">Whole Larva</tissue>
    </source>
</reference>
<dbReference type="Proteomes" id="UP000695000">
    <property type="component" value="Unplaced"/>
</dbReference>
<organism evidence="3 4">
    <name type="scientific">Nicrophorus vespilloides</name>
    <name type="common">Boreal carrion beetle</name>
    <dbReference type="NCBI Taxonomy" id="110193"/>
    <lineage>
        <taxon>Eukaryota</taxon>
        <taxon>Metazoa</taxon>
        <taxon>Ecdysozoa</taxon>
        <taxon>Arthropoda</taxon>
        <taxon>Hexapoda</taxon>
        <taxon>Insecta</taxon>
        <taxon>Pterygota</taxon>
        <taxon>Neoptera</taxon>
        <taxon>Endopterygota</taxon>
        <taxon>Coleoptera</taxon>
        <taxon>Polyphaga</taxon>
        <taxon>Staphyliniformia</taxon>
        <taxon>Silphidae</taxon>
        <taxon>Nicrophorinae</taxon>
        <taxon>Nicrophorus</taxon>
    </lineage>
</organism>
<keyword evidence="2" id="KW-0472">Membrane</keyword>
<dbReference type="RefSeq" id="XP_017775116.1">
    <property type="nucleotide sequence ID" value="XM_017919627.1"/>
</dbReference>
<evidence type="ECO:0000256" key="2">
    <source>
        <dbReference type="SAM" id="Phobius"/>
    </source>
</evidence>
<evidence type="ECO:0000313" key="3">
    <source>
        <dbReference type="Proteomes" id="UP000695000"/>
    </source>
</evidence>
<keyword evidence="3" id="KW-1185">Reference proteome</keyword>
<dbReference type="GeneID" id="108561607"/>
<keyword evidence="2" id="KW-0812">Transmembrane</keyword>